<feature type="domain" description="Filamentous haemagglutinin FhaB/tRNA nuclease CdiA-like TPS" evidence="5">
    <location>
        <begin position="22"/>
        <end position="134"/>
    </location>
</feature>
<evidence type="ECO:0000313" key="6">
    <source>
        <dbReference type="EMBL" id="VFJ52893.1"/>
    </source>
</evidence>
<dbReference type="Pfam" id="PF18657">
    <property type="entry name" value="YDG"/>
    <property type="match status" value="7"/>
</dbReference>
<dbReference type="Pfam" id="PF14312">
    <property type="entry name" value="FG-GAP_2"/>
    <property type="match status" value="4"/>
</dbReference>
<protein>
    <submittedName>
        <fullName evidence="6">Filamentous hemagglutinin family N-terminal domain-containing protein</fullName>
    </submittedName>
</protein>
<dbReference type="InterPro" id="IPR013517">
    <property type="entry name" value="FG-GAP"/>
</dbReference>
<dbReference type="SMART" id="SM00191">
    <property type="entry name" value="Int_alpha"/>
    <property type="match status" value="6"/>
</dbReference>
<dbReference type="InterPro" id="IPR013519">
    <property type="entry name" value="Int_alpha_beta-p"/>
</dbReference>
<evidence type="ECO:0000259" key="5">
    <source>
        <dbReference type="SMART" id="SM00912"/>
    </source>
</evidence>
<dbReference type="InterPro" id="IPR008638">
    <property type="entry name" value="FhaB/CdiA-like_TPS"/>
</dbReference>
<name>A0A450SHY7_9GAMM</name>
<dbReference type="InterPro" id="IPR011050">
    <property type="entry name" value="Pectin_lyase_fold/virulence"/>
</dbReference>
<keyword evidence="2" id="KW-0964">Secreted</keyword>
<dbReference type="InterPro" id="IPR050909">
    <property type="entry name" value="Bact_Autotransporter_VF"/>
</dbReference>
<proteinExistence type="predicted"/>
<dbReference type="Pfam" id="PF05860">
    <property type="entry name" value="TPS"/>
    <property type="match status" value="1"/>
</dbReference>
<dbReference type="PANTHER" id="PTHR12338">
    <property type="entry name" value="AUTOTRANSPORTER"/>
    <property type="match status" value="1"/>
</dbReference>
<comment type="subcellular location">
    <subcellularLocation>
        <location evidence="1">Secreted</location>
    </subcellularLocation>
</comment>
<organism evidence="6">
    <name type="scientific">Candidatus Kentrum sp. FM</name>
    <dbReference type="NCBI Taxonomy" id="2126340"/>
    <lineage>
        <taxon>Bacteria</taxon>
        <taxon>Pseudomonadati</taxon>
        <taxon>Pseudomonadota</taxon>
        <taxon>Gammaproteobacteria</taxon>
        <taxon>Candidatus Kentrum</taxon>
    </lineage>
</organism>
<dbReference type="SUPFAM" id="SSF51126">
    <property type="entry name" value="Pectin lyase-like"/>
    <property type="match status" value="1"/>
</dbReference>
<dbReference type="EMBL" id="CAADFA010000115">
    <property type="protein sequence ID" value="VFJ52893.1"/>
    <property type="molecule type" value="Genomic_DNA"/>
</dbReference>
<feature type="compositionally biased region" description="Low complexity" evidence="4">
    <location>
        <begin position="413"/>
        <end position="423"/>
    </location>
</feature>
<evidence type="ECO:0000256" key="3">
    <source>
        <dbReference type="ARBA" id="ARBA00022729"/>
    </source>
</evidence>
<dbReference type="Gene3D" id="2.160.20.10">
    <property type="entry name" value="Single-stranded right-handed beta-helix, Pectin lyase-like"/>
    <property type="match status" value="2"/>
</dbReference>
<dbReference type="InterPro" id="IPR041248">
    <property type="entry name" value="YDG"/>
</dbReference>
<dbReference type="NCBIfam" id="TIGR01901">
    <property type="entry name" value="adhes_NPXG"/>
    <property type="match status" value="1"/>
</dbReference>
<accession>A0A450SHY7</accession>
<dbReference type="SMART" id="SM00912">
    <property type="entry name" value="Haemagg_act"/>
    <property type="match status" value="1"/>
</dbReference>
<reference evidence="6" key="1">
    <citation type="submission" date="2019-02" db="EMBL/GenBank/DDBJ databases">
        <authorList>
            <person name="Gruber-Vodicka R. H."/>
            <person name="Seah K. B. B."/>
        </authorList>
    </citation>
    <scope>NUCLEOTIDE SEQUENCE</scope>
    <source>
        <strain evidence="6">BECK_BZ165</strain>
    </source>
</reference>
<evidence type="ECO:0000256" key="1">
    <source>
        <dbReference type="ARBA" id="ARBA00004613"/>
    </source>
</evidence>
<evidence type="ECO:0000256" key="4">
    <source>
        <dbReference type="SAM" id="MobiDB-lite"/>
    </source>
</evidence>
<feature type="region of interest" description="Disordered" evidence="4">
    <location>
        <begin position="408"/>
        <end position="427"/>
    </location>
</feature>
<dbReference type="PANTHER" id="PTHR12338:SF8">
    <property type="entry name" value="HEME_HEMOPEXIN-BINDING PROTEIN"/>
    <property type="match status" value="1"/>
</dbReference>
<keyword evidence="3" id="KW-0732">Signal</keyword>
<dbReference type="GO" id="GO:0005576">
    <property type="term" value="C:extracellular region"/>
    <property type="evidence" value="ECO:0007669"/>
    <property type="project" value="UniProtKB-SubCell"/>
</dbReference>
<sequence length="2051" mass="207532">MPFAIALLGLTGSAVIQADPDPNALPTGAQVVSGSAQIHQAGSEMTIDQGTHKLITNWQTFDIGANAGVTFNQPSTSSVALNRVSSQSPSQIFGRLSANGQVMLVNPSGIIFGQGSQVNVGGITASTLAISDADFLNANYRFSGDAMAGGILNQGTITTPSGGVVAFVAPVIRNEGTIRTPRGATAFAAGETVALDFTGDDLITVTVEKATLETLAENKGLIQADEGMVILTADAVHDVLSGAINNEGIIEAKGLTRRGGRILLTGDTVTNQAEGVLQTDTGGNIHLEGNTVTNRGSIEADESQVTLSAGPLDDPNSGDVGNEGTIEAGGPDGRIHLEGGTVTNTGTLSVAGDSAEDGARENGGQIHIDGGSVALDGDIGADGANGGVIEVRSQGSLSLTGQVHAQGLGSDGLGSDSPDTGTLDGDGGTVIYDAGGRLIENSGSVTDVSGVRDGGTILVEANTLFSSGHYLAEGETGVGGHIDLTATESVTLLSAVLDASGKTQGGLIRVGGAFQGGRSADSDTPDIDRFTDRWGILPEIRNVRETLINDSTILDVSADGATSGSEGGTAIVWSDEQTTMLGAIDATGAASGGVVEISSKRDLRRTDLLNVDIGAGGSLLLDPKNIIVGNAGAWVYAGIMGLGYTSDDEDVDVTDLLAGDRFGTSVSLSDDSKLLAVGAAGDDGASGDGSSDDSGAVYLFTFTDEEFFGGTLVETLGQDYGVDVDALEAGDNFGASVSLNGAGNLLAVGATGDDGSDNGTLESGAVYLFSFDNTATAFSDGEHVGTIGKDYRANSDPDNVNINALAADDSFGASVSLNADGDLLAVGATGDDGSNDDMLESGAVYLLSFTDTAFSAGEQVGTIGKDYPTIGPGSDTENVDVTALAASDSFGASVSLNGAGNLLAVGATGDDGTEGTGPSATTVDNTGAVYLFSFDNTTTAFSDGTQVATIGKGYTATTRNPNDVDVDALEASDSFGASVSLNSAGNLLAVGATGDDGIDYGDDSTDEDDVEVTNSGAVYLFSFTDEAFSGGDQIGTIGRGYATDSGSDPNNVDVDTLEAGDNFGASVSLNADGFRLAVGATGDDGTDEDGANVTDSSGAVYLFLDQSSFTASGDEDLVTRNSLTSWSTDYGDFEADETLIISATEITDQLDRGTGVTLQASNDITVNVEISASASGNGGELTLQAGRSLLLKGDITTDNGNLTLIANDTLANGVDDNNRYAGNAVITMANNATIDAGTGDVNITLRDGAGKTNTDSGDITLGNITANTITVVNDGTTEGSGIVLDGTLTASAANRDSIVLAGDTFVNNAGASALDVDEDNGSRWLVWSGNPANDTRGDLVYGFKQYRATYGIDAVESEAIGDGFLYTLEPTITAVLTGTVTKIYNNTIAATLTADNYTANGVVDDDIVTFNNPTSGSYDNENAGTGKTVTVNGIDEIVTQTSSVADREVTVYGYELGGDTASGAIGEITAKAITATGIVAADKVYDSDDVASLSGGAITGGSTADDDNLFIDGDNVALDISRASGTFADEHVGTHDVNITDLMLTGTDRDNYTITDASGASATISTKAITATGIAAADKVYDSDDVASLSGGEITGGSTADDDNLFIDGDNVALDISRASGTFADEHVGTHDVNITDLMLTGTDRDNYTITDASGASATISTKAITATGIAAADKVYDSDDVASLSGGEITDGSAADDDNLFIDGDNIALDISNASGIFADEHVGTHNVTITRLRLSGNDAENYTITDASGATATISTKAITASGIVAADKVYDSTNEASLSGGVITDGSAADDDNLFIDGDNIALDISNASGIFADEHVGTHNVTITRLRLSGNDAENYTITDASGASATINTKPITASGIAAANKVYDTTTDAELDLTSATLTDGAAADNDNKYYTGDVVTLVMDNVSGAFADKNVGEGKEITITGLSLDGRDADNYTLSNTTTADITAKTISVSGITASDKVYDGTTTATLTTTNAALTDGATADNDNKYYTGDDIELETSAASGSFDDAQVGTDKTVTVNNLSLSGDDAGNYLLAAYKTLADITRLC</sequence>
<gene>
    <name evidence="6" type="ORF">BECKFM1743C_GA0114222_101153</name>
</gene>
<evidence type="ECO:0000256" key="2">
    <source>
        <dbReference type="ARBA" id="ARBA00022525"/>
    </source>
</evidence>
<dbReference type="InterPro" id="IPR012334">
    <property type="entry name" value="Pectin_lyas_fold"/>
</dbReference>